<name>A0A7J8RXB5_GOSDV</name>
<sequence>MTCLVQKTIAALVGTSIGSLLLLKMLCETLIKKLVNSNIVVSLIMTNLLPSTQKIEPLGKMLKQPLILLKK</sequence>
<dbReference type="EMBL" id="JABFAC010000007">
    <property type="protein sequence ID" value="MBA0618449.1"/>
    <property type="molecule type" value="Genomic_DNA"/>
</dbReference>
<accession>A0A7J8RXB5</accession>
<dbReference type="Proteomes" id="UP000593561">
    <property type="component" value="Unassembled WGS sequence"/>
</dbReference>
<evidence type="ECO:0000313" key="2">
    <source>
        <dbReference type="Proteomes" id="UP000593561"/>
    </source>
</evidence>
<organism evidence="1 2">
    <name type="scientific">Gossypium davidsonii</name>
    <name type="common">Davidson's cotton</name>
    <name type="synonym">Gossypium klotzschianum subsp. davidsonii</name>
    <dbReference type="NCBI Taxonomy" id="34287"/>
    <lineage>
        <taxon>Eukaryota</taxon>
        <taxon>Viridiplantae</taxon>
        <taxon>Streptophyta</taxon>
        <taxon>Embryophyta</taxon>
        <taxon>Tracheophyta</taxon>
        <taxon>Spermatophyta</taxon>
        <taxon>Magnoliopsida</taxon>
        <taxon>eudicotyledons</taxon>
        <taxon>Gunneridae</taxon>
        <taxon>Pentapetalae</taxon>
        <taxon>rosids</taxon>
        <taxon>malvids</taxon>
        <taxon>Malvales</taxon>
        <taxon>Malvaceae</taxon>
        <taxon>Malvoideae</taxon>
        <taxon>Gossypium</taxon>
    </lineage>
</organism>
<comment type="caution">
    <text evidence="1">The sequence shown here is derived from an EMBL/GenBank/DDBJ whole genome shotgun (WGS) entry which is preliminary data.</text>
</comment>
<proteinExistence type="predicted"/>
<protein>
    <submittedName>
        <fullName evidence="1">Uncharacterized protein</fullName>
    </submittedName>
</protein>
<gene>
    <name evidence="1" type="ORF">Godav_027794</name>
</gene>
<reference evidence="1 2" key="1">
    <citation type="journal article" date="2019" name="Genome Biol. Evol.">
        <title>Insights into the evolution of the New World diploid cottons (Gossypium, subgenus Houzingenia) based on genome sequencing.</title>
        <authorList>
            <person name="Grover C.E."/>
            <person name="Arick M.A. 2nd"/>
            <person name="Thrash A."/>
            <person name="Conover J.L."/>
            <person name="Sanders W.S."/>
            <person name="Peterson D.G."/>
            <person name="Frelichowski J.E."/>
            <person name="Scheffler J.A."/>
            <person name="Scheffler B.E."/>
            <person name="Wendel J.F."/>
        </authorList>
    </citation>
    <scope>NUCLEOTIDE SEQUENCE [LARGE SCALE GENOMIC DNA]</scope>
    <source>
        <strain evidence="1">27</strain>
        <tissue evidence="1">Leaf</tissue>
    </source>
</reference>
<evidence type="ECO:0000313" key="1">
    <source>
        <dbReference type="EMBL" id="MBA0618449.1"/>
    </source>
</evidence>
<keyword evidence="2" id="KW-1185">Reference proteome</keyword>
<dbReference type="AlphaFoldDB" id="A0A7J8RXB5"/>